<gene>
    <name evidence="1" type="ORF">CC86DRAFT_454820</name>
</gene>
<protein>
    <submittedName>
        <fullName evidence="1">Uncharacterized protein</fullName>
    </submittedName>
</protein>
<organism evidence="1 2">
    <name type="scientific">Ophiobolus disseminans</name>
    <dbReference type="NCBI Taxonomy" id="1469910"/>
    <lineage>
        <taxon>Eukaryota</taxon>
        <taxon>Fungi</taxon>
        <taxon>Dikarya</taxon>
        <taxon>Ascomycota</taxon>
        <taxon>Pezizomycotina</taxon>
        <taxon>Dothideomycetes</taxon>
        <taxon>Pleosporomycetidae</taxon>
        <taxon>Pleosporales</taxon>
        <taxon>Pleosporineae</taxon>
        <taxon>Phaeosphaeriaceae</taxon>
        <taxon>Ophiobolus</taxon>
    </lineage>
</organism>
<dbReference type="EMBL" id="MU006223">
    <property type="protein sequence ID" value="KAF2828161.1"/>
    <property type="molecule type" value="Genomic_DNA"/>
</dbReference>
<dbReference type="AlphaFoldDB" id="A0A6A7A4D5"/>
<dbReference type="Proteomes" id="UP000799424">
    <property type="component" value="Unassembled WGS sequence"/>
</dbReference>
<proteinExistence type="predicted"/>
<sequence>MHTAPPPSRSAKTTSANTPDYIMTATAVTRASHENSLASPSSITHAKSYFDMSRSRRQVPKFSWEEGPMQLVPSPAGASDQSTIHNCIIRAIDSIYNQAPHVPMKEHNNFTAYCLAAYQGLDAYLKTREVWADAVAQAKLKEWGNWLRSIASKRNNFNPEMCRGMMNDFMPSLSSYFSRLTTASFSTAFLDTLDKATQLPVFLWNHDTSFEGGVRAFPKGGWWTRKVAARKNKGWWKFGTVESNGEAREVRFSVVVEKGLRILRELDHSYVAVYEHHAAFSYNKKTECGPSSLNRHVPQTQGVS</sequence>
<reference evidence="1" key="1">
    <citation type="journal article" date="2020" name="Stud. Mycol.">
        <title>101 Dothideomycetes genomes: a test case for predicting lifestyles and emergence of pathogens.</title>
        <authorList>
            <person name="Haridas S."/>
            <person name="Albert R."/>
            <person name="Binder M."/>
            <person name="Bloem J."/>
            <person name="Labutti K."/>
            <person name="Salamov A."/>
            <person name="Andreopoulos B."/>
            <person name="Baker S."/>
            <person name="Barry K."/>
            <person name="Bills G."/>
            <person name="Bluhm B."/>
            <person name="Cannon C."/>
            <person name="Castanera R."/>
            <person name="Culley D."/>
            <person name="Daum C."/>
            <person name="Ezra D."/>
            <person name="Gonzalez J."/>
            <person name="Henrissat B."/>
            <person name="Kuo A."/>
            <person name="Liang C."/>
            <person name="Lipzen A."/>
            <person name="Lutzoni F."/>
            <person name="Magnuson J."/>
            <person name="Mondo S."/>
            <person name="Nolan M."/>
            <person name="Ohm R."/>
            <person name="Pangilinan J."/>
            <person name="Park H.-J."/>
            <person name="Ramirez L."/>
            <person name="Alfaro M."/>
            <person name="Sun H."/>
            <person name="Tritt A."/>
            <person name="Yoshinaga Y."/>
            <person name="Zwiers L.-H."/>
            <person name="Turgeon B."/>
            <person name="Goodwin S."/>
            <person name="Spatafora J."/>
            <person name="Crous P."/>
            <person name="Grigoriev I."/>
        </authorList>
    </citation>
    <scope>NUCLEOTIDE SEQUENCE</scope>
    <source>
        <strain evidence="1">CBS 113818</strain>
    </source>
</reference>
<keyword evidence="2" id="KW-1185">Reference proteome</keyword>
<evidence type="ECO:0000313" key="1">
    <source>
        <dbReference type="EMBL" id="KAF2828161.1"/>
    </source>
</evidence>
<accession>A0A6A7A4D5</accession>
<dbReference type="OrthoDB" id="58416at2759"/>
<evidence type="ECO:0000313" key="2">
    <source>
        <dbReference type="Proteomes" id="UP000799424"/>
    </source>
</evidence>
<name>A0A6A7A4D5_9PLEO</name>